<evidence type="ECO:0000259" key="10">
    <source>
        <dbReference type="Pfam" id="PF16854"/>
    </source>
</evidence>
<evidence type="ECO:0000256" key="3">
    <source>
        <dbReference type="ARBA" id="ARBA00008628"/>
    </source>
</evidence>
<feature type="region of interest" description="Disordered" evidence="8">
    <location>
        <begin position="671"/>
        <end position="718"/>
    </location>
</feature>
<dbReference type="InterPro" id="IPR007234">
    <property type="entry name" value="Vps53_N"/>
</dbReference>
<feature type="compositionally biased region" description="Basic and acidic residues" evidence="8">
    <location>
        <begin position="215"/>
        <end position="227"/>
    </location>
</feature>
<accession>A0ABQ8ZDZ7</accession>
<comment type="caution">
    <text evidence="11">The sequence shown here is derived from an EMBL/GenBank/DDBJ whole genome shotgun (WGS) entry which is preliminary data.</text>
</comment>
<dbReference type="Proteomes" id="UP001150062">
    <property type="component" value="Unassembled WGS sequence"/>
</dbReference>
<feature type="domain" description="Vps53 N-terminal" evidence="9">
    <location>
        <begin position="59"/>
        <end position="202"/>
    </location>
</feature>
<proteinExistence type="inferred from homology"/>
<evidence type="ECO:0000256" key="8">
    <source>
        <dbReference type="SAM" id="MobiDB-lite"/>
    </source>
</evidence>
<evidence type="ECO:0000256" key="2">
    <source>
        <dbReference type="ARBA" id="ARBA00004481"/>
    </source>
</evidence>
<feature type="region of interest" description="Disordered" evidence="8">
    <location>
        <begin position="1"/>
        <end position="39"/>
    </location>
</feature>
<organism evidence="11 12">
    <name type="scientific">Anaeramoeba flamelloides</name>
    <dbReference type="NCBI Taxonomy" id="1746091"/>
    <lineage>
        <taxon>Eukaryota</taxon>
        <taxon>Metamonada</taxon>
        <taxon>Anaeramoebidae</taxon>
        <taxon>Anaeramoeba</taxon>
    </lineage>
</organism>
<dbReference type="Pfam" id="PF04100">
    <property type="entry name" value="Vps53_N"/>
    <property type="match status" value="2"/>
</dbReference>
<evidence type="ECO:0000256" key="1">
    <source>
        <dbReference type="ARBA" id="ARBA00004150"/>
    </source>
</evidence>
<gene>
    <name evidence="11" type="ORF">M0813_11861</name>
</gene>
<feature type="compositionally biased region" description="Basic and acidic residues" evidence="8">
    <location>
        <begin position="1"/>
        <end position="11"/>
    </location>
</feature>
<evidence type="ECO:0000259" key="9">
    <source>
        <dbReference type="Pfam" id="PF04100"/>
    </source>
</evidence>
<dbReference type="PANTHER" id="PTHR12820:SF0">
    <property type="entry name" value="VACUOLAR PROTEIN SORTING-ASSOCIATED PROTEIN 53 HOMOLOG"/>
    <property type="match status" value="1"/>
</dbReference>
<evidence type="ECO:0000256" key="5">
    <source>
        <dbReference type="ARBA" id="ARBA00023034"/>
    </source>
</evidence>
<dbReference type="InterPro" id="IPR039766">
    <property type="entry name" value="Vps53"/>
</dbReference>
<feature type="compositionally biased region" description="Basic and acidic residues" evidence="8">
    <location>
        <begin position="27"/>
        <end position="39"/>
    </location>
</feature>
<feature type="compositionally biased region" description="Basic and acidic residues" evidence="8">
    <location>
        <begin position="459"/>
        <end position="469"/>
    </location>
</feature>
<name>A0ABQ8ZDZ7_9EUKA</name>
<feature type="compositionally biased region" description="Basic and acidic residues" evidence="8">
    <location>
        <begin position="671"/>
        <end position="711"/>
    </location>
</feature>
<dbReference type="InterPro" id="IPR031745">
    <property type="entry name" value="Vps53_C"/>
</dbReference>
<feature type="compositionally biased region" description="Low complexity" evidence="8">
    <location>
        <begin position="980"/>
        <end position="993"/>
    </location>
</feature>
<protein>
    <submittedName>
        <fullName evidence="11">Vacuolar protein sorting-associated protein</fullName>
    </submittedName>
</protein>
<evidence type="ECO:0000256" key="6">
    <source>
        <dbReference type="ARBA" id="ARBA00023136"/>
    </source>
</evidence>
<feature type="region of interest" description="Disordered" evidence="8">
    <location>
        <begin position="450"/>
        <end position="496"/>
    </location>
</feature>
<dbReference type="Pfam" id="PF16854">
    <property type="entry name" value="VPS53_C"/>
    <property type="match status" value="1"/>
</dbReference>
<feature type="domain" description="Vps53 C-terminal" evidence="10">
    <location>
        <begin position="873"/>
        <end position="956"/>
    </location>
</feature>
<feature type="compositionally biased region" description="Basic and acidic residues" evidence="8">
    <location>
        <begin position="234"/>
        <end position="253"/>
    </location>
</feature>
<reference evidence="11" key="1">
    <citation type="submission" date="2022-08" db="EMBL/GenBank/DDBJ databases">
        <title>Novel sulfate-reducing endosymbionts in the free-living metamonad Anaeramoeba.</title>
        <authorList>
            <person name="Jerlstrom-Hultqvist J."/>
            <person name="Cepicka I."/>
            <person name="Gallot-Lavallee L."/>
            <person name="Salas-Leiva D."/>
            <person name="Curtis B.A."/>
            <person name="Zahonova K."/>
            <person name="Pipaliya S."/>
            <person name="Dacks J."/>
            <person name="Roger A.J."/>
        </authorList>
    </citation>
    <scope>NUCLEOTIDE SEQUENCE</scope>
    <source>
        <strain evidence="11">Schooner1</strain>
    </source>
</reference>
<feature type="domain" description="Vps53 N-terminal" evidence="9">
    <location>
        <begin position="255"/>
        <end position="590"/>
    </location>
</feature>
<evidence type="ECO:0000256" key="4">
    <source>
        <dbReference type="ARBA" id="ARBA00022753"/>
    </source>
</evidence>
<keyword evidence="5" id="KW-0333">Golgi apparatus</keyword>
<feature type="compositionally biased region" description="Basic and acidic residues" evidence="8">
    <location>
        <begin position="1017"/>
        <end position="1029"/>
    </location>
</feature>
<keyword evidence="12" id="KW-1185">Reference proteome</keyword>
<keyword evidence="4" id="KW-0967">Endosome</keyword>
<feature type="region of interest" description="Disordered" evidence="8">
    <location>
        <begin position="212"/>
        <end position="255"/>
    </location>
</feature>
<feature type="region of interest" description="Disordered" evidence="8">
    <location>
        <begin position="980"/>
        <end position="1029"/>
    </location>
</feature>
<feature type="coiled-coil region" evidence="7">
    <location>
        <begin position="501"/>
        <end position="541"/>
    </location>
</feature>
<comment type="subcellular location">
    <subcellularLocation>
        <location evidence="2">Endosome membrane</location>
        <topology evidence="2">Peripheral membrane protein</topology>
    </subcellularLocation>
    <subcellularLocation>
        <location evidence="1">Golgi apparatus</location>
        <location evidence="1">trans-Golgi network membrane</location>
        <topology evidence="1">Peripheral membrane protein</topology>
    </subcellularLocation>
</comment>
<evidence type="ECO:0000313" key="12">
    <source>
        <dbReference type="Proteomes" id="UP001150062"/>
    </source>
</evidence>
<feature type="compositionally biased region" description="Low complexity" evidence="8">
    <location>
        <begin position="473"/>
        <end position="493"/>
    </location>
</feature>
<dbReference type="EMBL" id="JAOAOG010000015">
    <property type="protein sequence ID" value="KAJ6255075.1"/>
    <property type="molecule type" value="Genomic_DNA"/>
</dbReference>
<evidence type="ECO:0000313" key="11">
    <source>
        <dbReference type="EMBL" id="KAJ6255075.1"/>
    </source>
</evidence>
<keyword evidence="7" id="KW-0175">Coiled coil</keyword>
<keyword evidence="6" id="KW-0472">Membrane</keyword>
<dbReference type="PANTHER" id="PTHR12820">
    <property type="entry name" value="VACUOLAR SORTING PROTEIN 53"/>
    <property type="match status" value="1"/>
</dbReference>
<sequence>MSELKHSSLNKEKKKTKKTKKKKKKSKSDQNKTTEKSEKLHEVIAKVLKKKPLQINDYNDFSVVPYLNKLLPSQEELPRINSQIRKVKNHLRNRERIVLETIKHQAESNGESREIISEATSTIFSLSKKITEIKTKAQQSKTVVNKICKNLKKLDSSKKNLTTSIKLLEQLRSLIKTTDELPILIGKNEYSKMPELICELKKSTEEFELIMNNQKEGENKNENENKNKNKKKNKNENEKKNENENQIENENKKKNNFKKNAQIEKLIEVSNTLQKTLRKNIINEFETLLPKIETSEESKAKLKECCLVVDSLGIDFRREIVYLIYTYRLKDYIKKFSPSQNKNNNDDLNKLDQRSIWLEREFRYYNRFLAGVLPKYWRVSMKLSEQFVMQTRNDIDNILKNEEEKLTSKIWVSSLSLFHSLEDFLTKKFSNKIDTNNVFNINDPDFLYQNFSDSSSSDNDNKNNNKFDEMNQNDSDSNSNSNSNSNSSSKSNDLVTLPRTALAIKEKYQKIRKEKERKERKELKRKLKEIQNKKLEELEQNPLEKMKLFQPKPIVFKGAMTGGFEQFGNVYIDKERERLNEAFGRITKEENFELNFNKRLKKLKSCSEIFLVIRKNFDKTFALSKGSTFLNMFNLYKQIFIKYSDFLFDSLPKYNTFKSFSIINPKKKKAKELGKEKGEKTEIEKEKEKGEEKEKEKEKGEEKEKEKEKGSGKSQAQSDYKIEMTNDQFENVSCIINTCEYAYGLAEQLYQSVSKQINEKYKNKIEIDQTLDHFIKTINRSVAILVAGIETKLEPFIIEMKNTKWFSMTIMGDQSNFVTQIGSVISEIIPLISHYLSDNYFKFFCNKLINDFVPRFSNCIYQLRKIQGVGGSQLLMDMQLVKQILINIPSLRRTHKGEKFRIFRTYEKYINKELAKVEIALKVSMVSKDDIVNTYLNMTQKNGSEEDLVKILEMSGLNKSTRQSKLLDYQKLFKILINENSNKSSQKNNSNNKTMKKSNEKNTQKSTNKKKKLNKNSKTEKEKGKEKEK</sequence>
<evidence type="ECO:0000256" key="7">
    <source>
        <dbReference type="SAM" id="Coils"/>
    </source>
</evidence>
<comment type="similarity">
    <text evidence="3">Belongs to the VPS53 family.</text>
</comment>
<feature type="compositionally biased region" description="Basic residues" evidence="8">
    <location>
        <begin position="12"/>
        <end position="26"/>
    </location>
</feature>